<comment type="caution">
    <text evidence="2">The sequence shown here is derived from an EMBL/GenBank/DDBJ whole genome shotgun (WGS) entry which is preliminary data.</text>
</comment>
<accession>A0A1X0QJS5</accession>
<dbReference type="Proteomes" id="UP000192501">
    <property type="component" value="Unassembled WGS sequence"/>
</dbReference>
<sequence length="63" mass="7709">MIKKDFNFNKTTDKGRQSNLSSSPIRKREKVIYNFPVKIEGMKEQPTIQLFKLEWEYKFEYME</sequence>
<evidence type="ECO:0000256" key="1">
    <source>
        <dbReference type="SAM" id="MobiDB-lite"/>
    </source>
</evidence>
<evidence type="ECO:0000313" key="2">
    <source>
        <dbReference type="EMBL" id="ORD99993.1"/>
    </source>
</evidence>
<name>A0A1X0QJS5_9MICR</name>
<dbReference type="AlphaFoldDB" id="A0A1X0QJS5"/>
<dbReference type="EMBL" id="LTAI01000081">
    <property type="protein sequence ID" value="ORD99993.1"/>
    <property type="molecule type" value="Genomic_DNA"/>
</dbReference>
<reference evidence="2 3" key="1">
    <citation type="journal article" date="2017" name="Environ. Microbiol.">
        <title>Decay of the glycolytic pathway and adaptation to intranuclear parasitism within Enterocytozoonidae microsporidia.</title>
        <authorList>
            <person name="Wiredu Boakye D."/>
            <person name="Jaroenlak P."/>
            <person name="Prachumwat A."/>
            <person name="Williams T.A."/>
            <person name="Bateman K.S."/>
            <person name="Itsathitphaisarn O."/>
            <person name="Sritunyalucksana K."/>
            <person name="Paszkiewicz K.H."/>
            <person name="Moore K.A."/>
            <person name="Stentiford G.D."/>
            <person name="Williams B.A."/>
        </authorList>
    </citation>
    <scope>NUCLEOTIDE SEQUENCE [LARGE SCALE GENOMIC DNA]</scope>
    <source>
        <strain evidence="3">canceri</strain>
    </source>
</reference>
<proteinExistence type="predicted"/>
<feature type="compositionally biased region" description="Basic and acidic residues" evidence="1">
    <location>
        <begin position="1"/>
        <end position="16"/>
    </location>
</feature>
<gene>
    <name evidence="2" type="ORF">A0H76_2551</name>
</gene>
<organism evidence="2 3">
    <name type="scientific">Hepatospora eriocheir</name>
    <dbReference type="NCBI Taxonomy" id="1081669"/>
    <lineage>
        <taxon>Eukaryota</taxon>
        <taxon>Fungi</taxon>
        <taxon>Fungi incertae sedis</taxon>
        <taxon>Microsporidia</taxon>
        <taxon>Hepatosporidae</taxon>
        <taxon>Hepatospora</taxon>
    </lineage>
</organism>
<dbReference type="VEuPathDB" id="MicrosporidiaDB:A0H76_2551"/>
<feature type="region of interest" description="Disordered" evidence="1">
    <location>
        <begin position="1"/>
        <end position="23"/>
    </location>
</feature>
<evidence type="ECO:0000313" key="3">
    <source>
        <dbReference type="Proteomes" id="UP000192501"/>
    </source>
</evidence>
<protein>
    <submittedName>
        <fullName evidence="2">Uncharacterized protein</fullName>
    </submittedName>
</protein>